<evidence type="ECO:0000313" key="9">
    <source>
        <dbReference type="EMBL" id="EME63780.1"/>
    </source>
</evidence>
<evidence type="ECO:0000256" key="5">
    <source>
        <dbReference type="ARBA" id="ARBA00022967"/>
    </source>
</evidence>
<proteinExistence type="predicted"/>
<dbReference type="Gene3D" id="3.40.50.300">
    <property type="entry name" value="P-loop containing nucleotide triphosphate hydrolases"/>
    <property type="match status" value="1"/>
</dbReference>
<dbReference type="GO" id="GO:0005524">
    <property type="term" value="F:ATP binding"/>
    <property type="evidence" value="ECO:0007669"/>
    <property type="project" value="UniProtKB-KW"/>
</dbReference>
<accession>M2YP75</accession>
<dbReference type="InterPro" id="IPR018449">
    <property type="entry name" value="NIL_domain"/>
</dbReference>
<dbReference type="InterPro" id="IPR027417">
    <property type="entry name" value="P-loop_NTPase"/>
</dbReference>
<evidence type="ECO:0000313" key="10">
    <source>
        <dbReference type="Proteomes" id="UP000054226"/>
    </source>
</evidence>
<keyword evidence="3" id="KW-0547">Nucleotide-binding</keyword>
<sequence length="340" mass="35389">MEPFVITVENLSKSFPLNGNPVVALRDVSVDIQAGSLFGVVGPAGSGKSTLARCISLQERPDRGVVRLDGLNTGTLDGRRLREIRRQVGVVSTKPELLAERTIAGNIASPLEQLGLDGPQRRNRVGNLLDLVGLTPRAGQRPGDLSEGQLRRVAIAKALAAGPSVLLADDPTAGVQPEESGAVLTVLDRARAELGVTVLLTTPDAGVVRRVCDDVAVLEAGAVIERGTVLDLVSDPNSRTAQALLPAIETGRAQASKYDRAVDVVLVGFASVGALLPEAAGRFDVELATIGGGLIRIGDTPVGRFRLGVRGERADAALAWIAERGGHVTHPVRGPQGVAA</sequence>
<dbReference type="SUPFAM" id="SSF52540">
    <property type="entry name" value="P-loop containing nucleoside triphosphate hydrolases"/>
    <property type="match status" value="1"/>
</dbReference>
<evidence type="ECO:0000256" key="1">
    <source>
        <dbReference type="ARBA" id="ARBA00022448"/>
    </source>
</evidence>
<keyword evidence="2" id="KW-1003">Cell membrane</keyword>
<dbReference type="InterPro" id="IPR003593">
    <property type="entry name" value="AAA+_ATPase"/>
</dbReference>
<keyword evidence="4" id="KW-0067">ATP-binding</keyword>
<gene>
    <name evidence="9" type="ORF">H074_04164</name>
</gene>
<keyword evidence="10" id="KW-1185">Reference proteome</keyword>
<dbReference type="SMART" id="SM00382">
    <property type="entry name" value="AAA"/>
    <property type="match status" value="1"/>
</dbReference>
<dbReference type="Proteomes" id="UP000054226">
    <property type="component" value="Unassembled WGS sequence"/>
</dbReference>
<dbReference type="GO" id="GO:0006865">
    <property type="term" value="P:amino acid transport"/>
    <property type="evidence" value="ECO:0007669"/>
    <property type="project" value="UniProtKB-KW"/>
</dbReference>
<organism evidence="9 10">
    <name type="scientific">Amycolatopsis decaplanina DSM 44594</name>
    <dbReference type="NCBI Taxonomy" id="1284240"/>
    <lineage>
        <taxon>Bacteria</taxon>
        <taxon>Bacillati</taxon>
        <taxon>Actinomycetota</taxon>
        <taxon>Actinomycetes</taxon>
        <taxon>Pseudonocardiales</taxon>
        <taxon>Pseudonocardiaceae</taxon>
        <taxon>Amycolatopsis</taxon>
    </lineage>
</organism>
<evidence type="ECO:0000256" key="4">
    <source>
        <dbReference type="ARBA" id="ARBA00022840"/>
    </source>
</evidence>
<dbReference type="PANTHER" id="PTHR43166">
    <property type="entry name" value="AMINO ACID IMPORT ATP-BINDING PROTEIN"/>
    <property type="match status" value="1"/>
</dbReference>
<evidence type="ECO:0000256" key="7">
    <source>
        <dbReference type="ARBA" id="ARBA00023136"/>
    </source>
</evidence>
<keyword evidence="1" id="KW-0813">Transport</keyword>
<evidence type="ECO:0000259" key="8">
    <source>
        <dbReference type="PROSITE" id="PS50893"/>
    </source>
</evidence>
<protein>
    <submittedName>
        <fullName evidence="9">Metal ABC transporter ATPase</fullName>
    </submittedName>
</protein>
<dbReference type="PATRIC" id="fig|1284240.4.peg.836"/>
<dbReference type="AlphaFoldDB" id="M2YP75"/>
<evidence type="ECO:0000256" key="2">
    <source>
        <dbReference type="ARBA" id="ARBA00022475"/>
    </source>
</evidence>
<evidence type="ECO:0000256" key="3">
    <source>
        <dbReference type="ARBA" id="ARBA00022741"/>
    </source>
</evidence>
<name>M2YP75_9PSEU</name>
<reference evidence="9 10" key="1">
    <citation type="journal article" date="2013" name="Genome Announc.">
        <title>Draft Genome Sequence of Amycolatopsis decaplanina Strain DSM 44594T.</title>
        <authorList>
            <person name="Kaur N."/>
            <person name="Kumar S."/>
            <person name="Bala M."/>
            <person name="Raghava G.P."/>
            <person name="Mayilraj S."/>
        </authorList>
    </citation>
    <scope>NUCLEOTIDE SEQUENCE [LARGE SCALE GENOMIC DNA]</scope>
    <source>
        <strain evidence="9 10">DSM 44594</strain>
    </source>
</reference>
<comment type="caution">
    <text evidence="9">The sequence shown here is derived from an EMBL/GenBank/DDBJ whole genome shotgun (WGS) entry which is preliminary data.</text>
</comment>
<evidence type="ECO:0000256" key="6">
    <source>
        <dbReference type="ARBA" id="ARBA00022970"/>
    </source>
</evidence>
<dbReference type="InterPro" id="IPR003439">
    <property type="entry name" value="ABC_transporter-like_ATP-bd"/>
</dbReference>
<dbReference type="PROSITE" id="PS50893">
    <property type="entry name" value="ABC_TRANSPORTER_2"/>
    <property type="match status" value="1"/>
</dbReference>
<dbReference type="Pfam" id="PF09383">
    <property type="entry name" value="NIL"/>
    <property type="match status" value="1"/>
</dbReference>
<dbReference type="Pfam" id="PF00005">
    <property type="entry name" value="ABC_tran"/>
    <property type="match status" value="1"/>
</dbReference>
<dbReference type="EMBL" id="AOHO01000026">
    <property type="protein sequence ID" value="EME63780.1"/>
    <property type="molecule type" value="Genomic_DNA"/>
</dbReference>
<dbReference type="GO" id="GO:0016887">
    <property type="term" value="F:ATP hydrolysis activity"/>
    <property type="evidence" value="ECO:0007669"/>
    <property type="project" value="InterPro"/>
</dbReference>
<dbReference type="PANTHER" id="PTHR43166:SF30">
    <property type="entry name" value="METHIONINE IMPORT ATP-BINDING PROTEIN METN"/>
    <property type="match status" value="1"/>
</dbReference>
<feature type="domain" description="ABC transporter" evidence="8">
    <location>
        <begin position="6"/>
        <end position="245"/>
    </location>
</feature>
<dbReference type="InterPro" id="IPR050086">
    <property type="entry name" value="MetN_ABC_transporter-like"/>
</dbReference>
<keyword evidence="5" id="KW-1278">Translocase</keyword>
<keyword evidence="7" id="KW-0472">Membrane</keyword>
<keyword evidence="6" id="KW-0029">Amino-acid transport</keyword>
<dbReference type="SMART" id="SM00930">
    <property type="entry name" value="NIL"/>
    <property type="match status" value="1"/>
</dbReference>